<evidence type="ECO:0000256" key="1">
    <source>
        <dbReference type="ARBA" id="ARBA00000903"/>
    </source>
</evidence>
<dbReference type="AlphaFoldDB" id="A0A2W5TIC2"/>
<dbReference type="PIRSF" id="PIRSF023956">
    <property type="entry name" value="Thiopurine_S-methyltransferase"/>
    <property type="match status" value="1"/>
</dbReference>
<dbReference type="NCBIfam" id="NF009732">
    <property type="entry name" value="PRK13255.1"/>
    <property type="match status" value="1"/>
</dbReference>
<accession>A0A2W5TIC2</accession>
<dbReference type="Gene3D" id="3.40.50.150">
    <property type="entry name" value="Vaccinia Virus protein VP39"/>
    <property type="match status" value="1"/>
</dbReference>
<reference evidence="10 11" key="1">
    <citation type="submission" date="2017-08" db="EMBL/GenBank/DDBJ databases">
        <title>Infants hospitalized years apart are colonized by the same room-sourced microbial strains.</title>
        <authorList>
            <person name="Brooks B."/>
            <person name="Olm M.R."/>
            <person name="Firek B.A."/>
            <person name="Baker R."/>
            <person name="Thomas B.C."/>
            <person name="Morowitz M.J."/>
            <person name="Banfield J.F."/>
        </authorList>
    </citation>
    <scope>NUCLEOTIDE SEQUENCE [LARGE SCALE GENOMIC DNA]</scope>
    <source>
        <strain evidence="10">S2_003_000_R2_14</strain>
    </source>
</reference>
<comment type="catalytic activity">
    <reaction evidence="1">
        <text>S-adenosyl-L-methionine + a thiopurine = S-adenosyl-L-homocysteine + a thiopurine S-methylether.</text>
        <dbReference type="EC" id="2.1.1.67"/>
    </reaction>
</comment>
<dbReference type="NCBIfam" id="TIGR03840">
    <property type="entry name" value="TMPT_Se_Te"/>
    <property type="match status" value="1"/>
</dbReference>
<dbReference type="Pfam" id="PF05724">
    <property type="entry name" value="TPMT"/>
    <property type="match status" value="1"/>
</dbReference>
<dbReference type="GO" id="GO:0010038">
    <property type="term" value="P:response to metal ion"/>
    <property type="evidence" value="ECO:0007669"/>
    <property type="project" value="InterPro"/>
</dbReference>
<dbReference type="GO" id="GO:0008119">
    <property type="term" value="F:thiopurine S-methyltransferase activity"/>
    <property type="evidence" value="ECO:0007669"/>
    <property type="project" value="UniProtKB-UniRule"/>
</dbReference>
<dbReference type="EC" id="2.1.1.67" evidence="4 9"/>
<keyword evidence="5" id="KW-0963">Cytoplasm</keyword>
<protein>
    <recommendedName>
        <fullName evidence="4 9">Thiopurine S-methyltransferase</fullName>
        <ecNumber evidence="4 9">2.1.1.67</ecNumber>
    </recommendedName>
</protein>
<dbReference type="EMBL" id="QFQP01000015">
    <property type="protein sequence ID" value="PZR11075.1"/>
    <property type="molecule type" value="Genomic_DNA"/>
</dbReference>
<comment type="caution">
    <text evidence="10">The sequence shown here is derived from an EMBL/GenBank/DDBJ whole genome shotgun (WGS) entry which is preliminary data.</text>
</comment>
<evidence type="ECO:0000256" key="6">
    <source>
        <dbReference type="ARBA" id="ARBA00022603"/>
    </source>
</evidence>
<evidence type="ECO:0000256" key="4">
    <source>
        <dbReference type="ARBA" id="ARBA00011905"/>
    </source>
</evidence>
<evidence type="ECO:0000256" key="2">
    <source>
        <dbReference type="ARBA" id="ARBA00004496"/>
    </source>
</evidence>
<dbReference type="InterPro" id="IPR008854">
    <property type="entry name" value="TPMT"/>
</dbReference>
<organism evidence="10 11">
    <name type="scientific">Archangium gephyra</name>
    <dbReference type="NCBI Taxonomy" id="48"/>
    <lineage>
        <taxon>Bacteria</taxon>
        <taxon>Pseudomonadati</taxon>
        <taxon>Myxococcota</taxon>
        <taxon>Myxococcia</taxon>
        <taxon>Myxococcales</taxon>
        <taxon>Cystobacterineae</taxon>
        <taxon>Archangiaceae</taxon>
        <taxon>Archangium</taxon>
    </lineage>
</organism>
<dbReference type="GO" id="GO:0032259">
    <property type="term" value="P:methylation"/>
    <property type="evidence" value="ECO:0007669"/>
    <property type="project" value="UniProtKB-KW"/>
</dbReference>
<keyword evidence="8" id="KW-0949">S-adenosyl-L-methionine</keyword>
<evidence type="ECO:0000313" key="10">
    <source>
        <dbReference type="EMBL" id="PZR11075.1"/>
    </source>
</evidence>
<dbReference type="HAMAP" id="MF_00812">
    <property type="entry name" value="Thiopur_methtran"/>
    <property type="match status" value="1"/>
</dbReference>
<dbReference type="CDD" id="cd02440">
    <property type="entry name" value="AdoMet_MTases"/>
    <property type="match status" value="1"/>
</dbReference>
<keyword evidence="7 10" id="KW-0808">Transferase</keyword>
<sequence>MQPDFWKSRWAEGKIGFHEGRPNESLVAHFEVLREARRVFVPLCGKSEDLAYLASQGLEVVGVELVEDAVKAFFAEHGLDAQVTKKGVLTAYRAAGITIFAGDFFAVTPTDVGEVDAFYDRAALIALPPVLREKYVAHVKALAKRGLLITLEYPQEQLDGPPFAVMKDEVQKHYPGAKELGQNKATGPRLEPLGAVERVYAVG</sequence>
<comment type="similarity">
    <text evidence="3">Belongs to the class I-like SAM-binding methyltransferase superfamily. TPMT family.</text>
</comment>
<dbReference type="GO" id="GO:0005737">
    <property type="term" value="C:cytoplasm"/>
    <property type="evidence" value="ECO:0007669"/>
    <property type="project" value="UniProtKB-SubCell"/>
</dbReference>
<dbReference type="PROSITE" id="PS51585">
    <property type="entry name" value="SAM_MT_TPMT"/>
    <property type="match status" value="1"/>
</dbReference>
<dbReference type="PANTHER" id="PTHR10259:SF11">
    <property type="entry name" value="THIOPURINE S-METHYLTRANSFERASE"/>
    <property type="match status" value="1"/>
</dbReference>
<dbReference type="FunFam" id="3.40.50.150:FF:000101">
    <property type="entry name" value="Thiopurine S-methyltransferase"/>
    <property type="match status" value="1"/>
</dbReference>
<dbReference type="InterPro" id="IPR029063">
    <property type="entry name" value="SAM-dependent_MTases_sf"/>
</dbReference>
<evidence type="ECO:0000256" key="3">
    <source>
        <dbReference type="ARBA" id="ARBA00008145"/>
    </source>
</evidence>
<evidence type="ECO:0000256" key="8">
    <source>
        <dbReference type="ARBA" id="ARBA00022691"/>
    </source>
</evidence>
<evidence type="ECO:0000256" key="7">
    <source>
        <dbReference type="ARBA" id="ARBA00022679"/>
    </source>
</evidence>
<gene>
    <name evidence="10" type="primary">tmpT</name>
    <name evidence="10" type="ORF">DI536_18210</name>
</gene>
<evidence type="ECO:0000256" key="5">
    <source>
        <dbReference type="ARBA" id="ARBA00022490"/>
    </source>
</evidence>
<evidence type="ECO:0000256" key="9">
    <source>
        <dbReference type="NCBIfam" id="TIGR03840"/>
    </source>
</evidence>
<dbReference type="Proteomes" id="UP000249061">
    <property type="component" value="Unassembled WGS sequence"/>
</dbReference>
<dbReference type="SUPFAM" id="SSF53335">
    <property type="entry name" value="S-adenosyl-L-methionine-dependent methyltransferases"/>
    <property type="match status" value="1"/>
</dbReference>
<evidence type="ECO:0000313" key="11">
    <source>
        <dbReference type="Proteomes" id="UP000249061"/>
    </source>
</evidence>
<dbReference type="PANTHER" id="PTHR10259">
    <property type="entry name" value="THIOPURINE S-METHYLTRANSFERASE"/>
    <property type="match status" value="1"/>
</dbReference>
<dbReference type="InterPro" id="IPR025835">
    <property type="entry name" value="Thiopurine_S-MeTrfase"/>
</dbReference>
<comment type="subcellular location">
    <subcellularLocation>
        <location evidence="2">Cytoplasm</location>
    </subcellularLocation>
</comment>
<proteinExistence type="inferred from homology"/>
<dbReference type="InterPro" id="IPR022474">
    <property type="entry name" value="Thiopur_S-MeTfrase_Se/Te_detox"/>
</dbReference>
<keyword evidence="6 10" id="KW-0489">Methyltransferase</keyword>
<name>A0A2W5TIC2_9BACT</name>